<dbReference type="Proteomes" id="UP000786811">
    <property type="component" value="Unassembled WGS sequence"/>
</dbReference>
<dbReference type="GO" id="GO:0000164">
    <property type="term" value="C:protein phosphatase type 1 complex"/>
    <property type="evidence" value="ECO:0007669"/>
    <property type="project" value="TreeGrafter"/>
</dbReference>
<dbReference type="EMBL" id="CAJNRD030001124">
    <property type="protein sequence ID" value="CAG5106617.1"/>
    <property type="molecule type" value="Genomic_DNA"/>
</dbReference>
<dbReference type="OrthoDB" id="5976067at2759"/>
<organism evidence="2 3">
    <name type="scientific">Cotesia congregata</name>
    <name type="common">Parasitoid wasp</name>
    <name type="synonym">Apanteles congregatus</name>
    <dbReference type="NCBI Taxonomy" id="51543"/>
    <lineage>
        <taxon>Eukaryota</taxon>
        <taxon>Metazoa</taxon>
        <taxon>Ecdysozoa</taxon>
        <taxon>Arthropoda</taxon>
        <taxon>Hexapoda</taxon>
        <taxon>Insecta</taxon>
        <taxon>Pterygota</taxon>
        <taxon>Neoptera</taxon>
        <taxon>Endopterygota</taxon>
        <taxon>Hymenoptera</taxon>
        <taxon>Apocrita</taxon>
        <taxon>Ichneumonoidea</taxon>
        <taxon>Braconidae</taxon>
        <taxon>Microgastrinae</taxon>
        <taxon>Cotesia</taxon>
    </lineage>
</organism>
<protein>
    <submittedName>
        <fullName evidence="2">Similar to PPP1R15A: Protein phosphatase 1 regulatory subunit 15A (Bos taurus)</fullName>
    </submittedName>
</protein>
<dbReference type="PANTHER" id="PTHR16489">
    <property type="entry name" value="GH11727P"/>
    <property type="match status" value="1"/>
</dbReference>
<evidence type="ECO:0000313" key="2">
    <source>
        <dbReference type="EMBL" id="CAG5106617.1"/>
    </source>
</evidence>
<dbReference type="InterPro" id="IPR051254">
    <property type="entry name" value="PPP1R15"/>
</dbReference>
<name>A0A8J2HNP5_COTCN</name>
<reference evidence="2" key="1">
    <citation type="submission" date="2021-04" db="EMBL/GenBank/DDBJ databases">
        <authorList>
            <person name="Chebbi M.A.C M."/>
        </authorList>
    </citation>
    <scope>NUCLEOTIDE SEQUENCE</scope>
</reference>
<proteinExistence type="predicted"/>
<accession>A0A8J2HNP5</accession>
<dbReference type="GO" id="GO:0034976">
    <property type="term" value="P:response to endoplasmic reticulum stress"/>
    <property type="evidence" value="ECO:0007669"/>
    <property type="project" value="TreeGrafter"/>
</dbReference>
<dbReference type="GO" id="GO:0019888">
    <property type="term" value="F:protein phosphatase regulator activity"/>
    <property type="evidence" value="ECO:0007669"/>
    <property type="project" value="TreeGrafter"/>
</dbReference>
<dbReference type="PANTHER" id="PTHR16489:SF12">
    <property type="entry name" value="GH11727P"/>
    <property type="match status" value="1"/>
</dbReference>
<comment type="caution">
    <text evidence="2">The sequence shown here is derived from an EMBL/GenBank/DDBJ whole genome shotgun (WGS) entry which is preliminary data.</text>
</comment>
<feature type="compositionally biased region" description="Acidic residues" evidence="1">
    <location>
        <begin position="340"/>
        <end position="361"/>
    </location>
</feature>
<dbReference type="AlphaFoldDB" id="A0A8J2HNP5"/>
<sequence>MECSPRRSRSLTFDVPSLLGSSYPPALNFVETENSAIKNSLLSLGAKCIQSGTNLPPHACSMDDNTEYSKKEASSSGENKINVATSCSRSKKAILDGMMDVFGSVKSFVRKLPNVVSNLNEEFSVTVVSNGDNIPSRDLYVSVPLSSKETIQINTDMDTSMKIDEELSRNSETFKPSRFLSEIFCKPRSNLPHRKFLSADNIHRQTWSEHTKHAEELFVDVAFEAACEESIGNSLFSGNATIGNNNTKILGTQSERMEIDGEDFDLLDLSCPNSVPESKDVEMIQKESLEISISKIENKNSIECKFNSRTREISESSDGSGDSFIVFEKSQDSEYCSTSGDDDDDDDDDDSEDTDEDTDEDSYNKFTVEFNSKSDFRSRRYSESSVDSDSCVDDTDFIMFKDVSPSKCPVEYSALDDSPGERRESKVRFDPKPLIHTMIKWNYAYRAARKGPWEEIARDRERFRNRINLIGRVINPILTAEHRQNIRQIRFDFQD</sequence>
<keyword evidence="3" id="KW-1185">Reference proteome</keyword>
<gene>
    <name evidence="2" type="ORF">HICCMSTLAB_LOCUS12349</name>
</gene>
<feature type="region of interest" description="Disordered" evidence="1">
    <location>
        <begin position="333"/>
        <end position="364"/>
    </location>
</feature>
<dbReference type="GO" id="GO:0005783">
    <property type="term" value="C:endoplasmic reticulum"/>
    <property type="evidence" value="ECO:0007669"/>
    <property type="project" value="TreeGrafter"/>
</dbReference>
<evidence type="ECO:0000313" key="3">
    <source>
        <dbReference type="Proteomes" id="UP000786811"/>
    </source>
</evidence>
<evidence type="ECO:0000256" key="1">
    <source>
        <dbReference type="SAM" id="MobiDB-lite"/>
    </source>
</evidence>